<dbReference type="InterPro" id="IPR016040">
    <property type="entry name" value="NAD(P)-bd_dom"/>
</dbReference>
<evidence type="ECO:0000313" key="2">
    <source>
        <dbReference type="EMBL" id="EHR61192.1"/>
    </source>
</evidence>
<dbReference type="PANTHER" id="PTHR43355:SF2">
    <property type="entry name" value="FLAVIN REDUCTASE (NADPH)"/>
    <property type="match status" value="1"/>
</dbReference>
<evidence type="ECO:0000313" key="3">
    <source>
        <dbReference type="Proteomes" id="UP000002791"/>
    </source>
</evidence>
<dbReference type="InterPro" id="IPR051606">
    <property type="entry name" value="Polyketide_Oxido-like"/>
</dbReference>
<accession>H5XQV2</accession>
<dbReference type="RefSeq" id="WP_005456268.1">
    <property type="nucleotide sequence ID" value="NZ_CM001440.1"/>
</dbReference>
<dbReference type="PANTHER" id="PTHR43355">
    <property type="entry name" value="FLAVIN REDUCTASE (NADPH)"/>
    <property type="match status" value="1"/>
</dbReference>
<dbReference type="eggNOG" id="COG2910">
    <property type="taxonomic scope" value="Bacteria"/>
</dbReference>
<keyword evidence="3" id="KW-1185">Reference proteome</keyword>
<dbReference type="EMBL" id="CM001440">
    <property type="protein sequence ID" value="EHR61192.1"/>
    <property type="molecule type" value="Genomic_DNA"/>
</dbReference>
<evidence type="ECO:0000259" key="1">
    <source>
        <dbReference type="Pfam" id="PF13460"/>
    </source>
</evidence>
<dbReference type="HOGENOM" id="CLU_025711_3_1_11"/>
<sequence length="208" mass="21461">MKLVVLGATGMAGSRVVTEALARGHEVVAVSRSGASDTSGVTSVQGDVTDVDRMKSLFAGSDAVVSATRPRRGEEHTVPATTTALLDAAAAARTRVVVVGGAGPLRSPGRPGLLVLDDPRYVEDAWRDAAVASVEQFRVCQAHSADCVYLSPAAVLEPGVRTGRYRRGGTTLVADPDGTSRISAEDMAVAVLDEVEKPGGQPHVAVGY</sequence>
<dbReference type="AlphaFoldDB" id="H5XQV2"/>
<name>H5XQV2_9PSEU</name>
<feature type="domain" description="NAD(P)-binding" evidence="1">
    <location>
        <begin position="7"/>
        <end position="197"/>
    </location>
</feature>
<dbReference type="OrthoDB" id="3191258at2"/>
<dbReference type="GO" id="GO:0016646">
    <property type="term" value="F:oxidoreductase activity, acting on the CH-NH group of donors, NAD or NADP as acceptor"/>
    <property type="evidence" value="ECO:0007669"/>
    <property type="project" value="TreeGrafter"/>
</dbReference>
<dbReference type="STRING" id="882082.SaccyDRAFT_2315"/>
<dbReference type="Gene3D" id="3.40.50.720">
    <property type="entry name" value="NAD(P)-binding Rossmann-like Domain"/>
    <property type="match status" value="1"/>
</dbReference>
<protein>
    <submittedName>
        <fullName evidence="2">Putative NADH-flavin reductase</fullName>
    </submittedName>
</protein>
<dbReference type="Proteomes" id="UP000002791">
    <property type="component" value="Chromosome"/>
</dbReference>
<dbReference type="InterPro" id="IPR036291">
    <property type="entry name" value="NAD(P)-bd_dom_sf"/>
</dbReference>
<reference evidence="2 3" key="1">
    <citation type="submission" date="2011-11" db="EMBL/GenBank/DDBJ databases">
        <title>The Noncontiguous Finished sequence of Saccharomonospora cyanea NA-134.</title>
        <authorList>
            <consortium name="US DOE Joint Genome Institute"/>
            <person name="Lucas S."/>
            <person name="Han J."/>
            <person name="Lapidus A."/>
            <person name="Cheng J.-F."/>
            <person name="Goodwin L."/>
            <person name="Pitluck S."/>
            <person name="Peters L."/>
            <person name="Ovchinnikova G."/>
            <person name="Lu M."/>
            <person name="Detter J.C."/>
            <person name="Han C."/>
            <person name="Tapia R."/>
            <person name="Land M."/>
            <person name="Hauser L."/>
            <person name="Kyrpides N."/>
            <person name="Ivanova N."/>
            <person name="Pagani I."/>
            <person name="Brambilla E.-M."/>
            <person name="Klenk H.-P."/>
            <person name="Woyke T."/>
        </authorList>
    </citation>
    <scope>NUCLEOTIDE SEQUENCE [LARGE SCALE GENOMIC DNA]</scope>
    <source>
        <strain evidence="2 3">NA-134</strain>
    </source>
</reference>
<gene>
    <name evidence="2" type="ORF">SaccyDRAFT_2315</name>
</gene>
<proteinExistence type="predicted"/>
<organism evidence="2 3">
    <name type="scientific">Saccharomonospora cyanea NA-134</name>
    <dbReference type="NCBI Taxonomy" id="882082"/>
    <lineage>
        <taxon>Bacteria</taxon>
        <taxon>Bacillati</taxon>
        <taxon>Actinomycetota</taxon>
        <taxon>Actinomycetes</taxon>
        <taxon>Pseudonocardiales</taxon>
        <taxon>Pseudonocardiaceae</taxon>
        <taxon>Saccharomonospora</taxon>
    </lineage>
</organism>
<dbReference type="SUPFAM" id="SSF51735">
    <property type="entry name" value="NAD(P)-binding Rossmann-fold domains"/>
    <property type="match status" value="1"/>
</dbReference>
<dbReference type="Pfam" id="PF13460">
    <property type="entry name" value="NAD_binding_10"/>
    <property type="match status" value="1"/>
</dbReference>